<feature type="transmembrane region" description="Helical" evidence="5">
    <location>
        <begin position="63"/>
        <end position="86"/>
    </location>
</feature>
<keyword evidence="1" id="KW-1003">Cell membrane</keyword>
<name>A0A1V0UY75_9BACL</name>
<dbReference type="InterPro" id="IPR014205">
    <property type="entry name" value="Spore_YtaF"/>
</dbReference>
<evidence type="ECO:0000256" key="2">
    <source>
        <dbReference type="ARBA" id="ARBA00022692"/>
    </source>
</evidence>
<evidence type="ECO:0000256" key="3">
    <source>
        <dbReference type="ARBA" id="ARBA00022989"/>
    </source>
</evidence>
<organism evidence="6 7">
    <name type="scientific">Paenibacillus larvae subsp. pulvifaciens</name>
    <dbReference type="NCBI Taxonomy" id="1477"/>
    <lineage>
        <taxon>Bacteria</taxon>
        <taxon>Bacillati</taxon>
        <taxon>Bacillota</taxon>
        <taxon>Bacilli</taxon>
        <taxon>Bacillales</taxon>
        <taxon>Paenibacillaceae</taxon>
        <taxon>Paenibacillus</taxon>
    </lineage>
</organism>
<feature type="transmembrane region" description="Helical" evidence="5">
    <location>
        <begin position="128"/>
        <end position="147"/>
    </location>
</feature>
<feature type="transmembrane region" description="Helical" evidence="5">
    <location>
        <begin position="185"/>
        <end position="207"/>
    </location>
</feature>
<dbReference type="EMBL" id="CP020557">
    <property type="protein sequence ID" value="ARF70137.1"/>
    <property type="molecule type" value="Genomic_DNA"/>
</dbReference>
<feature type="transmembrane region" description="Helical" evidence="5">
    <location>
        <begin position="33"/>
        <end position="57"/>
    </location>
</feature>
<dbReference type="InterPro" id="IPR003810">
    <property type="entry name" value="Mntp/YtaF"/>
</dbReference>
<feature type="transmembrane region" description="Helical" evidence="5">
    <location>
        <begin position="6"/>
        <end position="26"/>
    </location>
</feature>
<evidence type="ECO:0000313" key="6">
    <source>
        <dbReference type="EMBL" id="ARF70137.1"/>
    </source>
</evidence>
<reference evidence="6 7" key="1">
    <citation type="submission" date="2017-03" db="EMBL/GenBank/DDBJ databases">
        <title>Paenibacillus larvae genome sequencing.</title>
        <authorList>
            <person name="Dingman D.W."/>
        </authorList>
    </citation>
    <scope>NUCLEOTIDE SEQUENCE [LARGE SCALE GENOMIC DNA]</scope>
    <source>
        <strain evidence="6 7">SAG 10367</strain>
    </source>
</reference>
<dbReference type="AlphaFoldDB" id="A0A1V0UY75"/>
<dbReference type="NCBIfam" id="TIGR02840">
    <property type="entry name" value="spore_YtaF"/>
    <property type="match status" value="1"/>
</dbReference>
<evidence type="ECO:0000256" key="5">
    <source>
        <dbReference type="SAM" id="Phobius"/>
    </source>
</evidence>
<sequence>MTWLIVAGFAISSSLDNLGVGISYGIRKIHIGFVSNLIIAVICFLFSEIGILGGQWLSRVLPGIFPALVGAFLLFIIGIRIMLLAVPRKQQKADLEKETTALNVKGILQNPERADTNKSGDIGYGESILLGVALSANAVTNGVGAGLLGLSPLAISLTASIGSFVTVWVGVAIGKRAAGIRIGSFSLGQFGTLLSGVILIFIAINAIF</sequence>
<proteinExistence type="predicted"/>
<gene>
    <name evidence="6" type="ORF">B7C51_23270</name>
</gene>
<dbReference type="Proteomes" id="UP000192727">
    <property type="component" value="Chromosome"/>
</dbReference>
<keyword evidence="4 5" id="KW-0472">Membrane</keyword>
<protein>
    <submittedName>
        <fullName evidence="6">Sporulation membrane protein YtaF</fullName>
    </submittedName>
</protein>
<keyword evidence="3 5" id="KW-1133">Transmembrane helix</keyword>
<accession>A0A1V0UY75</accession>
<evidence type="ECO:0000313" key="7">
    <source>
        <dbReference type="Proteomes" id="UP000192727"/>
    </source>
</evidence>
<feature type="transmembrane region" description="Helical" evidence="5">
    <location>
        <begin position="153"/>
        <end position="173"/>
    </location>
</feature>
<keyword evidence="2 5" id="KW-0812">Transmembrane</keyword>
<dbReference type="PANTHER" id="PTHR35529:SF2">
    <property type="entry name" value="SPORULATION PROTEIN YTAF-RELATED"/>
    <property type="match status" value="1"/>
</dbReference>
<evidence type="ECO:0000256" key="1">
    <source>
        <dbReference type="ARBA" id="ARBA00022475"/>
    </source>
</evidence>
<dbReference type="Pfam" id="PF02659">
    <property type="entry name" value="Mntp"/>
    <property type="match status" value="1"/>
</dbReference>
<dbReference type="PANTHER" id="PTHR35529">
    <property type="entry name" value="MANGANESE EFFLUX PUMP MNTP-RELATED"/>
    <property type="match status" value="1"/>
</dbReference>
<evidence type="ECO:0000256" key="4">
    <source>
        <dbReference type="ARBA" id="ARBA00023136"/>
    </source>
</evidence>
<dbReference type="RefSeq" id="WP_083041371.1">
    <property type="nucleotide sequence ID" value="NZ_CP020557.1"/>
</dbReference>